<dbReference type="AlphaFoldDB" id="A0A4V4H9H3"/>
<dbReference type="STRING" id="52838.A0A4V4H9H3"/>
<sequence length="599" mass="66355">MEQPESKGIGGGMGEGRGNKKHIILVHGACHGAWSWHKVTTLLRSAGYQVTAPDLAASGVDERRFQDLRTFTDYTQPLLDVVASLPPGERVVLVGHSLGGMNIALAMDRFPEKIAAAVFVAAFMPDSVNPSSYVLDKLKQEKTMSYWLDTQFGLVVGDKERGPTSMLFGPKFLSKLYKLSPPEDLTLAMTLARPSSLFLEDLVSMPPFSESGYGSVEKVYVVCAQDEGISQGFQRWMIENNPVKEVRELEDADHMPMFSTPKQLFQCLSDRSMEDERLKEGALRTLGLFQVLPRPVVFDLDYTLWPFYCECRSKREMLSLYPHAEGILYALKDKGINVAISSRSPTPNIAKTFLQKLGIQSVTTLLRSAGYQVTALDLAASGVDERRFQDLRTFTDYTQPLLDVVASLPPGERVVLVGHSLGGMNIALAMDRFPEKIAAAVFVAAFMPDSVNPPSYVLDKLKQEKTMSYWLDTQFGSVVGDGERGPTSMLFGPKFLSKLYKLSPPEDLTLAMTLARPSSLFLEDLVSTPPFSESGYGSVEKVYVVCAQDEGISEGFQRWMIKNNPVKVVKEIENADHIPMFSTPKQLFQCLSDVVDDST</sequence>
<name>A0A4V4H9H3_MUSBA</name>
<dbReference type="InterPro" id="IPR045889">
    <property type="entry name" value="MES/HNL"/>
</dbReference>
<dbReference type="GO" id="GO:0080032">
    <property type="term" value="F:methyl jasmonate esterase activity"/>
    <property type="evidence" value="ECO:0007669"/>
    <property type="project" value="TreeGrafter"/>
</dbReference>
<proteinExistence type="predicted"/>
<dbReference type="GO" id="GO:0080030">
    <property type="term" value="F:methyl indole-3-acetate esterase activity"/>
    <property type="evidence" value="ECO:0007669"/>
    <property type="project" value="TreeGrafter"/>
</dbReference>
<keyword evidence="4" id="KW-1185">Reference proteome</keyword>
<dbReference type="Gene3D" id="3.40.50.1820">
    <property type="entry name" value="alpha/beta hydrolase"/>
    <property type="match status" value="2"/>
</dbReference>
<feature type="domain" description="AB hydrolase-1" evidence="2">
    <location>
        <begin position="366"/>
        <end position="587"/>
    </location>
</feature>
<dbReference type="PANTHER" id="PTHR10992:SF1083">
    <property type="entry name" value="METHYLESTERASE 1"/>
    <property type="match status" value="1"/>
</dbReference>
<evidence type="ECO:0000313" key="3">
    <source>
        <dbReference type="EMBL" id="THU71585.1"/>
    </source>
</evidence>
<dbReference type="GO" id="GO:0009694">
    <property type="term" value="P:jasmonic acid metabolic process"/>
    <property type="evidence" value="ECO:0007669"/>
    <property type="project" value="TreeGrafter"/>
</dbReference>
<dbReference type="FunFam" id="3.40.50.1820:FF:000051">
    <property type="entry name" value="(S)-hydroxynitrile lyase"/>
    <property type="match status" value="2"/>
</dbReference>
<dbReference type="GO" id="GO:0016791">
    <property type="term" value="F:phosphatase activity"/>
    <property type="evidence" value="ECO:0007669"/>
    <property type="project" value="InterPro"/>
</dbReference>
<dbReference type="SUPFAM" id="SSF53474">
    <property type="entry name" value="alpha/beta-Hydrolases"/>
    <property type="match status" value="2"/>
</dbReference>
<evidence type="ECO:0000259" key="2">
    <source>
        <dbReference type="Pfam" id="PF12697"/>
    </source>
</evidence>
<dbReference type="Pfam" id="PF12689">
    <property type="entry name" value="Acid_PPase"/>
    <property type="match status" value="1"/>
</dbReference>
<dbReference type="InterPro" id="IPR010036">
    <property type="entry name" value="MDP_1_eu_arc"/>
</dbReference>
<organism evidence="3 4">
    <name type="scientific">Musa balbisiana</name>
    <name type="common">Banana</name>
    <dbReference type="NCBI Taxonomy" id="52838"/>
    <lineage>
        <taxon>Eukaryota</taxon>
        <taxon>Viridiplantae</taxon>
        <taxon>Streptophyta</taxon>
        <taxon>Embryophyta</taxon>
        <taxon>Tracheophyta</taxon>
        <taxon>Spermatophyta</taxon>
        <taxon>Magnoliopsida</taxon>
        <taxon>Liliopsida</taxon>
        <taxon>Zingiberales</taxon>
        <taxon>Musaceae</taxon>
        <taxon>Musa</taxon>
    </lineage>
</organism>
<evidence type="ECO:0000313" key="4">
    <source>
        <dbReference type="Proteomes" id="UP000317650"/>
    </source>
</evidence>
<dbReference type="GO" id="GO:0009696">
    <property type="term" value="P:salicylic acid metabolic process"/>
    <property type="evidence" value="ECO:0007669"/>
    <property type="project" value="TreeGrafter"/>
</dbReference>
<dbReference type="GO" id="GO:0080031">
    <property type="term" value="F:methyl salicylate esterase activity"/>
    <property type="evidence" value="ECO:0007669"/>
    <property type="project" value="TreeGrafter"/>
</dbReference>
<dbReference type="InterPro" id="IPR000073">
    <property type="entry name" value="AB_hydrolase_1"/>
</dbReference>
<gene>
    <name evidence="3" type="ORF">C4D60_Mb04t03010</name>
</gene>
<comment type="caution">
    <text evidence="3">The sequence shown here is derived from an EMBL/GenBank/DDBJ whole genome shotgun (WGS) entry which is preliminary data.</text>
</comment>
<dbReference type="PANTHER" id="PTHR10992">
    <property type="entry name" value="METHYLESTERASE FAMILY MEMBER"/>
    <property type="match status" value="1"/>
</dbReference>
<evidence type="ECO:0000256" key="1">
    <source>
        <dbReference type="ARBA" id="ARBA00022801"/>
    </source>
</evidence>
<dbReference type="InterPro" id="IPR036412">
    <property type="entry name" value="HAD-like_sf"/>
</dbReference>
<feature type="domain" description="AB hydrolase-1" evidence="2">
    <location>
        <begin position="23"/>
        <end position="264"/>
    </location>
</feature>
<dbReference type="EMBL" id="PYDT01000001">
    <property type="protein sequence ID" value="THU71585.1"/>
    <property type="molecule type" value="Genomic_DNA"/>
</dbReference>
<dbReference type="SUPFAM" id="SSF56784">
    <property type="entry name" value="HAD-like"/>
    <property type="match status" value="1"/>
</dbReference>
<accession>A0A4V4H9H3</accession>
<protein>
    <recommendedName>
        <fullName evidence="2">AB hydrolase-1 domain-containing protein</fullName>
    </recommendedName>
</protein>
<dbReference type="Proteomes" id="UP000317650">
    <property type="component" value="Chromosome 4"/>
</dbReference>
<dbReference type="Pfam" id="PF12697">
    <property type="entry name" value="Abhydrolase_6"/>
    <property type="match status" value="2"/>
</dbReference>
<reference evidence="3 4" key="1">
    <citation type="journal article" date="2019" name="Nat. Plants">
        <title>Genome sequencing of Musa balbisiana reveals subgenome evolution and function divergence in polyploid bananas.</title>
        <authorList>
            <person name="Yao X."/>
        </authorList>
    </citation>
    <scope>NUCLEOTIDE SEQUENCE [LARGE SCALE GENOMIC DNA]</scope>
    <source>
        <strain evidence="4">cv. DH-PKW</strain>
        <tissue evidence="3">Leaves</tissue>
    </source>
</reference>
<dbReference type="InterPro" id="IPR029058">
    <property type="entry name" value="AB_hydrolase_fold"/>
</dbReference>
<keyword evidence="1" id="KW-0378">Hydrolase</keyword>